<protein>
    <submittedName>
        <fullName evidence="1">Uncharacterized protein</fullName>
    </submittedName>
</protein>
<evidence type="ECO:0000313" key="1">
    <source>
        <dbReference type="EMBL" id="GAG89641.1"/>
    </source>
</evidence>
<proteinExistence type="predicted"/>
<dbReference type="EMBL" id="BART01011948">
    <property type="protein sequence ID" value="GAG89641.1"/>
    <property type="molecule type" value="Genomic_DNA"/>
</dbReference>
<comment type="caution">
    <text evidence="1">The sequence shown here is derived from an EMBL/GenBank/DDBJ whole genome shotgun (WGS) entry which is preliminary data.</text>
</comment>
<accession>X1CZJ0</accession>
<gene>
    <name evidence="1" type="ORF">S01H4_25183</name>
</gene>
<name>X1CZJ0_9ZZZZ</name>
<organism evidence="1">
    <name type="scientific">marine sediment metagenome</name>
    <dbReference type="NCBI Taxonomy" id="412755"/>
    <lineage>
        <taxon>unclassified sequences</taxon>
        <taxon>metagenomes</taxon>
        <taxon>ecological metagenomes</taxon>
    </lineage>
</organism>
<feature type="non-terminal residue" evidence="1">
    <location>
        <position position="1"/>
    </location>
</feature>
<dbReference type="AlphaFoldDB" id="X1CZJ0"/>
<sequence>KGSKAIRRRDMVFRMSSSPLKINKMVWDTPKRCPKCGRRMYYNHVSCKYVCESCGYEEIVRWGNEK</sequence>
<reference evidence="1" key="1">
    <citation type="journal article" date="2014" name="Front. Microbiol.">
        <title>High frequency of phylogenetically diverse reductive dehalogenase-homologous genes in deep subseafloor sedimentary metagenomes.</title>
        <authorList>
            <person name="Kawai M."/>
            <person name="Futagami T."/>
            <person name="Toyoda A."/>
            <person name="Takaki Y."/>
            <person name="Nishi S."/>
            <person name="Hori S."/>
            <person name="Arai W."/>
            <person name="Tsubouchi T."/>
            <person name="Morono Y."/>
            <person name="Uchiyama I."/>
            <person name="Ito T."/>
            <person name="Fujiyama A."/>
            <person name="Inagaki F."/>
            <person name="Takami H."/>
        </authorList>
    </citation>
    <scope>NUCLEOTIDE SEQUENCE</scope>
    <source>
        <strain evidence="1">Expedition CK06-06</strain>
    </source>
</reference>